<dbReference type="GO" id="GO:0017004">
    <property type="term" value="P:cytochrome complex assembly"/>
    <property type="evidence" value="ECO:0007669"/>
    <property type="project" value="UniProtKB-KW"/>
</dbReference>
<dbReference type="EMBL" id="FXAW01000005">
    <property type="protein sequence ID" value="SMG37249.1"/>
    <property type="molecule type" value="Genomic_DNA"/>
</dbReference>
<keyword evidence="4" id="KW-0812">Transmembrane</keyword>
<feature type="transmembrane region" description="Helical" evidence="4">
    <location>
        <begin position="12"/>
        <end position="29"/>
    </location>
</feature>
<dbReference type="PROSITE" id="PS00194">
    <property type="entry name" value="THIOREDOXIN_1"/>
    <property type="match status" value="1"/>
</dbReference>
<evidence type="ECO:0000313" key="6">
    <source>
        <dbReference type="EMBL" id="SMG37249.1"/>
    </source>
</evidence>
<dbReference type="CDD" id="cd02966">
    <property type="entry name" value="TlpA_like_family"/>
    <property type="match status" value="1"/>
</dbReference>
<feature type="domain" description="Thioredoxin" evidence="5">
    <location>
        <begin position="37"/>
        <end position="190"/>
    </location>
</feature>
<dbReference type="Pfam" id="PF08534">
    <property type="entry name" value="Redoxin"/>
    <property type="match status" value="1"/>
</dbReference>
<keyword evidence="3" id="KW-0676">Redox-active center</keyword>
<keyword evidence="4" id="KW-1133">Transmembrane helix</keyword>
<keyword evidence="6" id="KW-0413">Isomerase</keyword>
<evidence type="ECO:0000256" key="3">
    <source>
        <dbReference type="ARBA" id="ARBA00023284"/>
    </source>
</evidence>
<dbReference type="AlphaFoldDB" id="A0A1X7K8A3"/>
<reference evidence="7" key="1">
    <citation type="submission" date="2017-04" db="EMBL/GenBank/DDBJ databases">
        <authorList>
            <person name="Varghese N."/>
            <person name="Submissions S."/>
        </authorList>
    </citation>
    <scope>NUCLEOTIDE SEQUENCE [LARGE SCALE GENOMIC DNA]</scope>
    <source>
        <strain evidence="7">DSM 4125</strain>
    </source>
</reference>
<name>A0A1X7K8A3_9BACT</name>
<dbReference type="PANTHER" id="PTHR42852:SF17">
    <property type="entry name" value="THIOREDOXIN-LIKE PROTEIN HI_1115"/>
    <property type="match status" value="1"/>
</dbReference>
<gene>
    <name evidence="6" type="ORF">SAMN05661096_02432</name>
</gene>
<dbReference type="InterPro" id="IPR017937">
    <property type="entry name" value="Thioredoxin_CS"/>
</dbReference>
<dbReference type="InterPro" id="IPR013740">
    <property type="entry name" value="Redoxin"/>
</dbReference>
<evidence type="ECO:0000256" key="2">
    <source>
        <dbReference type="ARBA" id="ARBA00022748"/>
    </source>
</evidence>
<dbReference type="PROSITE" id="PS51352">
    <property type="entry name" value="THIOREDOXIN_2"/>
    <property type="match status" value="1"/>
</dbReference>
<dbReference type="OrthoDB" id="6399635at2"/>
<dbReference type="SUPFAM" id="SSF52833">
    <property type="entry name" value="Thioredoxin-like"/>
    <property type="match status" value="1"/>
</dbReference>
<dbReference type="InterPro" id="IPR013766">
    <property type="entry name" value="Thioredoxin_domain"/>
</dbReference>
<dbReference type="GO" id="GO:0016491">
    <property type="term" value="F:oxidoreductase activity"/>
    <property type="evidence" value="ECO:0007669"/>
    <property type="project" value="InterPro"/>
</dbReference>
<evidence type="ECO:0000313" key="7">
    <source>
        <dbReference type="Proteomes" id="UP000193804"/>
    </source>
</evidence>
<dbReference type="STRING" id="1028.SAMN05661096_02432"/>
<sequence>MSKKINWKKEAISWGLMIAIFGTLYLTGWHTPVMGKIQSWFLATHIFTPSIEEEHKTPFNFDGILITPEGERIAYSELKDKTIFINYWATWCPPCLGEMPHIEKLYLQLKDNPDVVFLMVSKDSEFNKAIKFKAKKEYELPIFQELKSPTQLQSQILPTTFVIKNEKIAFRKEGMSNFNTEDFKNFLIEN</sequence>
<evidence type="ECO:0000256" key="1">
    <source>
        <dbReference type="ARBA" id="ARBA00004196"/>
    </source>
</evidence>
<protein>
    <submittedName>
        <fullName evidence="6">Thiol-disulfide isomerase or thioredoxin</fullName>
    </submittedName>
</protein>
<dbReference type="RefSeq" id="WP_085517544.1">
    <property type="nucleotide sequence ID" value="NZ_FXAW01000005.1"/>
</dbReference>
<keyword evidence="7" id="KW-1185">Reference proteome</keyword>
<dbReference type="Proteomes" id="UP000193804">
    <property type="component" value="Unassembled WGS sequence"/>
</dbReference>
<keyword evidence="2" id="KW-0201">Cytochrome c-type biogenesis</keyword>
<dbReference type="Gene3D" id="3.40.30.10">
    <property type="entry name" value="Glutaredoxin"/>
    <property type="match status" value="1"/>
</dbReference>
<accession>A0A1X7K8A3</accession>
<dbReference type="InterPro" id="IPR036249">
    <property type="entry name" value="Thioredoxin-like_sf"/>
</dbReference>
<organism evidence="6 7">
    <name type="scientific">Marivirga sericea</name>
    <dbReference type="NCBI Taxonomy" id="1028"/>
    <lineage>
        <taxon>Bacteria</taxon>
        <taxon>Pseudomonadati</taxon>
        <taxon>Bacteroidota</taxon>
        <taxon>Cytophagia</taxon>
        <taxon>Cytophagales</taxon>
        <taxon>Marivirgaceae</taxon>
        <taxon>Marivirga</taxon>
    </lineage>
</organism>
<evidence type="ECO:0000256" key="4">
    <source>
        <dbReference type="SAM" id="Phobius"/>
    </source>
</evidence>
<evidence type="ECO:0000259" key="5">
    <source>
        <dbReference type="PROSITE" id="PS51352"/>
    </source>
</evidence>
<proteinExistence type="predicted"/>
<keyword evidence="4" id="KW-0472">Membrane</keyword>
<comment type="subcellular location">
    <subcellularLocation>
        <location evidence="1">Cell envelope</location>
    </subcellularLocation>
</comment>
<dbReference type="GO" id="GO:0016853">
    <property type="term" value="F:isomerase activity"/>
    <property type="evidence" value="ECO:0007669"/>
    <property type="project" value="UniProtKB-KW"/>
</dbReference>
<dbReference type="InterPro" id="IPR050553">
    <property type="entry name" value="Thioredoxin_ResA/DsbE_sf"/>
</dbReference>
<dbReference type="PANTHER" id="PTHR42852">
    <property type="entry name" value="THIOL:DISULFIDE INTERCHANGE PROTEIN DSBE"/>
    <property type="match status" value="1"/>
</dbReference>
<dbReference type="GO" id="GO:0030313">
    <property type="term" value="C:cell envelope"/>
    <property type="evidence" value="ECO:0007669"/>
    <property type="project" value="UniProtKB-SubCell"/>
</dbReference>